<dbReference type="RefSeq" id="WP_129894150.1">
    <property type="nucleotide sequence ID" value="NZ_CP035758.1"/>
</dbReference>
<keyword evidence="2" id="KW-0813">Transport</keyword>
<dbReference type="Pfam" id="PF07690">
    <property type="entry name" value="MFS_1"/>
    <property type="match status" value="1"/>
</dbReference>
<evidence type="ECO:0000256" key="5">
    <source>
        <dbReference type="ARBA" id="ARBA00023136"/>
    </source>
</evidence>
<protein>
    <submittedName>
        <fullName evidence="8">MFS transporter</fullName>
    </submittedName>
</protein>
<feature type="transmembrane region" description="Helical" evidence="6">
    <location>
        <begin position="98"/>
        <end position="118"/>
    </location>
</feature>
<dbReference type="GO" id="GO:0005886">
    <property type="term" value="C:plasma membrane"/>
    <property type="evidence" value="ECO:0007669"/>
    <property type="project" value="UniProtKB-SubCell"/>
</dbReference>
<dbReference type="SUPFAM" id="SSF103473">
    <property type="entry name" value="MFS general substrate transporter"/>
    <property type="match status" value="1"/>
</dbReference>
<evidence type="ECO:0000256" key="1">
    <source>
        <dbReference type="ARBA" id="ARBA00004651"/>
    </source>
</evidence>
<reference evidence="8 9" key="1">
    <citation type="submission" date="2019-01" db="EMBL/GenBank/DDBJ databases">
        <title>Ktedonosporobacter rubrisoli SCAWS-G2.</title>
        <authorList>
            <person name="Huang Y."/>
            <person name="Yan B."/>
        </authorList>
    </citation>
    <scope>NUCLEOTIDE SEQUENCE [LARGE SCALE GENOMIC DNA]</scope>
    <source>
        <strain evidence="8 9">SCAWS-G2</strain>
    </source>
</reference>
<dbReference type="PROSITE" id="PS50850">
    <property type="entry name" value="MFS"/>
    <property type="match status" value="1"/>
</dbReference>
<dbReference type="GO" id="GO:0022857">
    <property type="term" value="F:transmembrane transporter activity"/>
    <property type="evidence" value="ECO:0007669"/>
    <property type="project" value="InterPro"/>
</dbReference>
<dbReference type="EMBL" id="CP035758">
    <property type="protein sequence ID" value="QBD83082.1"/>
    <property type="molecule type" value="Genomic_DNA"/>
</dbReference>
<dbReference type="InterPro" id="IPR011701">
    <property type="entry name" value="MFS"/>
</dbReference>
<evidence type="ECO:0000256" key="6">
    <source>
        <dbReference type="SAM" id="Phobius"/>
    </source>
</evidence>
<evidence type="ECO:0000256" key="2">
    <source>
        <dbReference type="ARBA" id="ARBA00022448"/>
    </source>
</evidence>
<evidence type="ECO:0000313" key="8">
    <source>
        <dbReference type="EMBL" id="QBD83082.1"/>
    </source>
</evidence>
<proteinExistence type="predicted"/>
<dbReference type="InterPro" id="IPR036259">
    <property type="entry name" value="MFS_trans_sf"/>
</dbReference>
<sequence>MDHSSNSGVAQFITVLNFQSVTLVLPAIQHSLGFSAENLQWVVSANALAFGGGLLVAGRLADIFGHRRIFVCGLLLSTISASGCGLATSQFMLVFARILQGMATALMIPAALALIIDLSPQGTLRYRALGAWGFLVRLGRGRNVAR</sequence>
<dbReference type="PANTHER" id="PTHR42718:SF9">
    <property type="entry name" value="MAJOR FACILITATOR SUPERFAMILY MULTIDRUG TRANSPORTER MFSC"/>
    <property type="match status" value="1"/>
</dbReference>
<dbReference type="KEGG" id="kbs:EPA93_46820"/>
<keyword evidence="3 6" id="KW-0812">Transmembrane</keyword>
<keyword evidence="5 6" id="KW-0472">Membrane</keyword>
<gene>
    <name evidence="8" type="ORF">EPA93_46820</name>
</gene>
<comment type="subcellular location">
    <subcellularLocation>
        <location evidence="1">Cell membrane</location>
        <topology evidence="1">Multi-pass membrane protein</topology>
    </subcellularLocation>
</comment>
<dbReference type="Gene3D" id="1.20.1720.10">
    <property type="entry name" value="Multidrug resistance protein D"/>
    <property type="match status" value="1"/>
</dbReference>
<dbReference type="OrthoDB" id="146256at2"/>
<keyword evidence="9" id="KW-1185">Reference proteome</keyword>
<evidence type="ECO:0000259" key="7">
    <source>
        <dbReference type="PROSITE" id="PS50850"/>
    </source>
</evidence>
<keyword evidence="4 6" id="KW-1133">Transmembrane helix</keyword>
<feature type="transmembrane region" description="Helical" evidence="6">
    <location>
        <begin position="69"/>
        <end position="92"/>
    </location>
</feature>
<dbReference type="AlphaFoldDB" id="A0A4P6K530"/>
<feature type="transmembrane region" description="Helical" evidence="6">
    <location>
        <begin position="12"/>
        <end position="32"/>
    </location>
</feature>
<evidence type="ECO:0000256" key="4">
    <source>
        <dbReference type="ARBA" id="ARBA00022989"/>
    </source>
</evidence>
<feature type="transmembrane region" description="Helical" evidence="6">
    <location>
        <begin position="38"/>
        <end position="57"/>
    </location>
</feature>
<dbReference type="InterPro" id="IPR020846">
    <property type="entry name" value="MFS_dom"/>
</dbReference>
<dbReference type="Proteomes" id="UP000290365">
    <property type="component" value="Chromosome"/>
</dbReference>
<evidence type="ECO:0000256" key="3">
    <source>
        <dbReference type="ARBA" id="ARBA00022692"/>
    </source>
</evidence>
<name>A0A4P6K530_KTERU</name>
<feature type="domain" description="Major facilitator superfamily (MFS) profile" evidence="7">
    <location>
        <begin position="3"/>
        <end position="146"/>
    </location>
</feature>
<accession>A0A4P6K530</accession>
<evidence type="ECO:0000313" key="9">
    <source>
        <dbReference type="Proteomes" id="UP000290365"/>
    </source>
</evidence>
<organism evidence="8 9">
    <name type="scientific">Ktedonosporobacter rubrisoli</name>
    <dbReference type="NCBI Taxonomy" id="2509675"/>
    <lineage>
        <taxon>Bacteria</taxon>
        <taxon>Bacillati</taxon>
        <taxon>Chloroflexota</taxon>
        <taxon>Ktedonobacteria</taxon>
        <taxon>Ktedonobacterales</taxon>
        <taxon>Ktedonosporobacteraceae</taxon>
        <taxon>Ktedonosporobacter</taxon>
    </lineage>
</organism>
<dbReference type="PANTHER" id="PTHR42718">
    <property type="entry name" value="MAJOR FACILITATOR SUPERFAMILY MULTIDRUG TRANSPORTER MFSC"/>
    <property type="match status" value="1"/>
</dbReference>